<dbReference type="Pfam" id="PF12802">
    <property type="entry name" value="MarR_2"/>
    <property type="match status" value="1"/>
</dbReference>
<dbReference type="PROSITE" id="PS50995">
    <property type="entry name" value="HTH_MARR_2"/>
    <property type="match status" value="1"/>
</dbReference>
<evidence type="ECO:0000259" key="4">
    <source>
        <dbReference type="PROSITE" id="PS50995"/>
    </source>
</evidence>
<evidence type="ECO:0000313" key="5">
    <source>
        <dbReference type="EMBL" id="MCV2869281.1"/>
    </source>
</evidence>
<keyword evidence="3" id="KW-0804">Transcription</keyword>
<accession>A0ABT2ZEU9</accession>
<proteinExistence type="predicted"/>
<keyword evidence="2" id="KW-0238">DNA-binding</keyword>
<dbReference type="PROSITE" id="PS01117">
    <property type="entry name" value="HTH_MARR_1"/>
    <property type="match status" value="1"/>
</dbReference>
<evidence type="ECO:0000313" key="6">
    <source>
        <dbReference type="Proteomes" id="UP001652542"/>
    </source>
</evidence>
<dbReference type="PANTHER" id="PTHR42756">
    <property type="entry name" value="TRANSCRIPTIONAL REGULATOR, MARR"/>
    <property type="match status" value="1"/>
</dbReference>
<dbReference type="Proteomes" id="UP001652542">
    <property type="component" value="Unassembled WGS sequence"/>
</dbReference>
<dbReference type="InterPro" id="IPR036388">
    <property type="entry name" value="WH-like_DNA-bd_sf"/>
</dbReference>
<dbReference type="SMART" id="SM00347">
    <property type="entry name" value="HTH_MARR"/>
    <property type="match status" value="1"/>
</dbReference>
<feature type="domain" description="HTH marR-type" evidence="4">
    <location>
        <begin position="1"/>
        <end position="137"/>
    </location>
</feature>
<reference evidence="5 6" key="1">
    <citation type="submission" date="2022-10" db="EMBL/GenBank/DDBJ databases">
        <title>Defluviimonas sp. nov., isolated from ocean surface water.</title>
        <authorList>
            <person name="He W."/>
            <person name="Wang L."/>
            <person name="Zhang D.-F."/>
        </authorList>
    </citation>
    <scope>NUCLEOTIDE SEQUENCE [LARGE SCALE GENOMIC DNA]</scope>
    <source>
        <strain evidence="5 6">WL0002</strain>
    </source>
</reference>
<dbReference type="EMBL" id="JAOWKY010000002">
    <property type="protein sequence ID" value="MCV2869281.1"/>
    <property type="molecule type" value="Genomic_DNA"/>
</dbReference>
<keyword evidence="6" id="KW-1185">Reference proteome</keyword>
<protein>
    <submittedName>
        <fullName evidence="5">MarR family transcriptional regulator</fullName>
    </submittedName>
</protein>
<dbReference type="Gene3D" id="1.10.10.10">
    <property type="entry name" value="Winged helix-like DNA-binding domain superfamily/Winged helix DNA-binding domain"/>
    <property type="match status" value="1"/>
</dbReference>
<gene>
    <name evidence="5" type="ORF">OEW28_11655</name>
</gene>
<dbReference type="PRINTS" id="PR00598">
    <property type="entry name" value="HTHMARR"/>
</dbReference>
<dbReference type="InterPro" id="IPR036390">
    <property type="entry name" value="WH_DNA-bd_sf"/>
</dbReference>
<organism evidence="5 6">
    <name type="scientific">Albidovulum marisflavi</name>
    <dbReference type="NCBI Taxonomy" id="2984159"/>
    <lineage>
        <taxon>Bacteria</taxon>
        <taxon>Pseudomonadati</taxon>
        <taxon>Pseudomonadota</taxon>
        <taxon>Alphaproteobacteria</taxon>
        <taxon>Rhodobacterales</taxon>
        <taxon>Paracoccaceae</taxon>
        <taxon>Albidovulum</taxon>
    </lineage>
</organism>
<dbReference type="SUPFAM" id="SSF46785">
    <property type="entry name" value="Winged helix' DNA-binding domain"/>
    <property type="match status" value="1"/>
</dbReference>
<sequence>MQLETFFPYRLAITAEAFSRQLVSVYGRAFGLTREEWRLLFLIDGAERITSLDLARRTTLDKVQISRAAQRLEDKGLISRVIDAEDRRLRLYSITDQGRDTFSRAFAEVEGRAALILGQIPPADREALDRGLAALMKACQAIEEREYGWGQDT</sequence>
<dbReference type="PANTHER" id="PTHR42756:SF1">
    <property type="entry name" value="TRANSCRIPTIONAL REPRESSOR OF EMRAB OPERON"/>
    <property type="match status" value="1"/>
</dbReference>
<evidence type="ECO:0000256" key="2">
    <source>
        <dbReference type="ARBA" id="ARBA00023125"/>
    </source>
</evidence>
<keyword evidence="1" id="KW-0805">Transcription regulation</keyword>
<name>A0ABT2ZEU9_9RHOB</name>
<evidence type="ECO:0000256" key="3">
    <source>
        <dbReference type="ARBA" id="ARBA00023163"/>
    </source>
</evidence>
<comment type="caution">
    <text evidence="5">The sequence shown here is derived from an EMBL/GenBank/DDBJ whole genome shotgun (WGS) entry which is preliminary data.</text>
</comment>
<evidence type="ECO:0000256" key="1">
    <source>
        <dbReference type="ARBA" id="ARBA00023015"/>
    </source>
</evidence>
<dbReference type="InterPro" id="IPR023187">
    <property type="entry name" value="Tscrpt_reg_MarR-type_CS"/>
</dbReference>
<dbReference type="RefSeq" id="WP_263734930.1">
    <property type="nucleotide sequence ID" value="NZ_JAOWKY010000002.1"/>
</dbReference>
<dbReference type="InterPro" id="IPR000835">
    <property type="entry name" value="HTH_MarR-typ"/>
</dbReference>